<reference evidence="2" key="4">
    <citation type="submission" date="2025-05" db="UniProtKB">
        <authorList>
            <consortium name="EnsemblFungi"/>
        </authorList>
    </citation>
    <scope>IDENTIFICATION</scope>
    <source>
        <strain evidence="2">isolate 1-1 / race 1 (BBBD)</strain>
    </source>
</reference>
<evidence type="ECO:0008006" key="4">
    <source>
        <dbReference type="Google" id="ProtNLM"/>
    </source>
</evidence>
<evidence type="ECO:0000313" key="2">
    <source>
        <dbReference type="EnsemblFungi" id="PTTG_08350-t43_1-p1"/>
    </source>
</evidence>
<dbReference type="AlphaFoldDB" id="A0A180GNC2"/>
<keyword evidence="3" id="KW-1185">Reference proteome</keyword>
<protein>
    <recommendedName>
        <fullName evidence="4">OTU domain-containing protein</fullName>
    </recommendedName>
</protein>
<evidence type="ECO:0000313" key="3">
    <source>
        <dbReference type="Proteomes" id="UP000005240"/>
    </source>
</evidence>
<reference evidence="1" key="1">
    <citation type="submission" date="2009-11" db="EMBL/GenBank/DDBJ databases">
        <authorList>
            <consortium name="The Broad Institute Genome Sequencing Platform"/>
            <person name="Ward D."/>
            <person name="Feldgarden M."/>
            <person name="Earl A."/>
            <person name="Young S.K."/>
            <person name="Zeng Q."/>
            <person name="Koehrsen M."/>
            <person name="Alvarado L."/>
            <person name="Berlin A."/>
            <person name="Bochicchio J."/>
            <person name="Borenstein D."/>
            <person name="Chapman S.B."/>
            <person name="Chen Z."/>
            <person name="Engels R."/>
            <person name="Freedman E."/>
            <person name="Gellesch M."/>
            <person name="Goldberg J."/>
            <person name="Griggs A."/>
            <person name="Gujja S."/>
            <person name="Heilman E."/>
            <person name="Heiman D."/>
            <person name="Hepburn T."/>
            <person name="Howarth C."/>
            <person name="Jen D."/>
            <person name="Larson L."/>
            <person name="Lewis B."/>
            <person name="Mehta T."/>
            <person name="Park D."/>
            <person name="Pearson M."/>
            <person name="Roberts A."/>
            <person name="Saif S."/>
            <person name="Shea T."/>
            <person name="Shenoy N."/>
            <person name="Sisk P."/>
            <person name="Stolte C."/>
            <person name="Sykes S."/>
            <person name="Thomson T."/>
            <person name="Walk T."/>
            <person name="White J."/>
            <person name="Yandava C."/>
            <person name="Izard J."/>
            <person name="Baranova O.V."/>
            <person name="Blanton J.M."/>
            <person name="Tanner A.C."/>
            <person name="Dewhirst F.E."/>
            <person name="Haas B."/>
            <person name="Nusbaum C."/>
            <person name="Birren B."/>
        </authorList>
    </citation>
    <scope>NUCLEOTIDE SEQUENCE [LARGE SCALE GENOMIC DNA]</scope>
    <source>
        <strain evidence="1">1-1 BBBD Race 1</strain>
    </source>
</reference>
<dbReference type="EMBL" id="ADAS02000040">
    <property type="protein sequence ID" value="OAV94306.1"/>
    <property type="molecule type" value="Genomic_DNA"/>
</dbReference>
<name>A0A180GNC2_PUCT1</name>
<dbReference type="EnsemblFungi" id="PTTG_08350-t43_1">
    <property type="protein sequence ID" value="PTTG_08350-t43_1-p1"/>
    <property type="gene ID" value="PTTG_08350"/>
</dbReference>
<dbReference type="Proteomes" id="UP000005240">
    <property type="component" value="Unassembled WGS sequence"/>
</dbReference>
<dbReference type="Gene3D" id="3.90.70.80">
    <property type="match status" value="1"/>
</dbReference>
<dbReference type="OrthoDB" id="2505480at2759"/>
<reference evidence="1" key="2">
    <citation type="submission" date="2016-05" db="EMBL/GenBank/DDBJ databases">
        <title>Comparative analysis highlights variable genome content of wheat rusts and divergence of the mating loci.</title>
        <authorList>
            <person name="Cuomo C.A."/>
            <person name="Bakkeren G."/>
            <person name="Szabo L."/>
            <person name="Khalil H."/>
            <person name="Joly D."/>
            <person name="Goldberg J."/>
            <person name="Young S."/>
            <person name="Zeng Q."/>
            <person name="Fellers J."/>
        </authorList>
    </citation>
    <scope>NUCLEOTIDE SEQUENCE [LARGE SCALE GENOMIC DNA]</scope>
    <source>
        <strain evidence="1">1-1 BBBD Race 1</strain>
    </source>
</reference>
<sequence>MQQCQRYSAKISDRPPQQAKLLNLFSYGVQQFTATDRYIIGDGNCQSRALSYWPQAKDGVWGDEQTLAAAAEVYKKRIILLSLASPNKPYFVEYGKAYSVDPKRPGLIFWNNHYELLFFQGNRRKFDRI</sequence>
<accession>A0A180GNC2</accession>
<evidence type="ECO:0000313" key="1">
    <source>
        <dbReference type="EMBL" id="OAV94306.1"/>
    </source>
</evidence>
<organism evidence="1">
    <name type="scientific">Puccinia triticina (isolate 1-1 / race 1 (BBBD))</name>
    <name type="common">Brown leaf rust fungus</name>
    <dbReference type="NCBI Taxonomy" id="630390"/>
    <lineage>
        <taxon>Eukaryota</taxon>
        <taxon>Fungi</taxon>
        <taxon>Dikarya</taxon>
        <taxon>Basidiomycota</taxon>
        <taxon>Pucciniomycotina</taxon>
        <taxon>Pucciniomycetes</taxon>
        <taxon>Pucciniales</taxon>
        <taxon>Pucciniaceae</taxon>
        <taxon>Puccinia</taxon>
    </lineage>
</organism>
<gene>
    <name evidence="1" type="ORF">PTTG_08350</name>
</gene>
<reference evidence="2 3" key="3">
    <citation type="journal article" date="2017" name="G3 (Bethesda)">
        <title>Comparative analysis highlights variable genome content of wheat rusts and divergence of the mating loci.</title>
        <authorList>
            <person name="Cuomo C.A."/>
            <person name="Bakkeren G."/>
            <person name="Khalil H.B."/>
            <person name="Panwar V."/>
            <person name="Joly D."/>
            <person name="Linning R."/>
            <person name="Sakthikumar S."/>
            <person name="Song X."/>
            <person name="Adiconis X."/>
            <person name="Fan L."/>
            <person name="Goldberg J.M."/>
            <person name="Levin J.Z."/>
            <person name="Young S."/>
            <person name="Zeng Q."/>
            <person name="Anikster Y."/>
            <person name="Bruce M."/>
            <person name="Wang M."/>
            <person name="Yin C."/>
            <person name="McCallum B."/>
            <person name="Szabo L.J."/>
            <person name="Hulbert S."/>
            <person name="Chen X."/>
            <person name="Fellers J.P."/>
        </authorList>
    </citation>
    <scope>NUCLEOTIDE SEQUENCE</scope>
    <source>
        <strain evidence="2">isolate 1-1 / race 1 (BBBD)</strain>
        <strain evidence="3">Isolate 1-1 / race 1 (BBBD)</strain>
    </source>
</reference>
<proteinExistence type="predicted"/>